<accession>A0A402DAL3</accession>
<reference evidence="3" key="1">
    <citation type="submission" date="2018-12" db="EMBL/GenBank/DDBJ databases">
        <title>Genome sequence of Microcystis aeruginosa NIES-4285.</title>
        <authorList>
            <person name="Tanabe Y."/>
        </authorList>
    </citation>
    <scope>NUCLEOTIDE SEQUENCE [LARGE SCALE GENOMIC DNA]</scope>
    <source>
        <strain evidence="3">NIES-4285</strain>
    </source>
</reference>
<evidence type="ECO:0000259" key="1">
    <source>
        <dbReference type="Pfam" id="PF19307"/>
    </source>
</evidence>
<dbReference type="InterPro" id="IPR049822">
    <property type="entry name" value="Encap_f2a"/>
</dbReference>
<proteinExistence type="predicted"/>
<gene>
    <name evidence="2" type="primary">mmpI</name>
    <name evidence="2" type="ORF">MiAbB_01189</name>
</gene>
<protein>
    <submittedName>
        <fullName evidence="2">Major membrane protein I</fullName>
    </submittedName>
</protein>
<organism evidence="2 3">
    <name type="scientific">Microcystis aeruginosa NIES-4285</name>
    <dbReference type="NCBI Taxonomy" id="2497681"/>
    <lineage>
        <taxon>Bacteria</taxon>
        <taxon>Bacillati</taxon>
        <taxon>Cyanobacteriota</taxon>
        <taxon>Cyanophyceae</taxon>
        <taxon>Oscillatoriophycideae</taxon>
        <taxon>Chroococcales</taxon>
        <taxon>Microcystaceae</taxon>
        <taxon>Microcystis</taxon>
    </lineage>
</organism>
<dbReference type="Proteomes" id="UP000289660">
    <property type="component" value="Unassembled WGS sequence"/>
</dbReference>
<dbReference type="InterPro" id="IPR045641">
    <property type="entry name" value="SrpI-like"/>
</dbReference>
<comment type="caution">
    <text evidence="2">The sequence shown here is derived from an EMBL/GenBank/DDBJ whole genome shotgun (WGS) entry which is preliminary data.</text>
</comment>
<dbReference type="NCBIfam" id="NF041162">
    <property type="entry name" value="encap_f2a"/>
    <property type="match status" value="1"/>
</dbReference>
<evidence type="ECO:0000313" key="2">
    <source>
        <dbReference type="EMBL" id="GCE59276.1"/>
    </source>
</evidence>
<dbReference type="Pfam" id="PF19307">
    <property type="entry name" value="SrpI-like"/>
    <property type="match status" value="1"/>
</dbReference>
<name>A0A402DAL3_MICAE</name>
<evidence type="ECO:0000313" key="3">
    <source>
        <dbReference type="Proteomes" id="UP000289660"/>
    </source>
</evidence>
<dbReference type="EMBL" id="BIFY01000014">
    <property type="protein sequence ID" value="GCE59276.1"/>
    <property type="molecule type" value="Genomic_DNA"/>
</dbReference>
<feature type="domain" description="Type 2A encapsulin shell protein SrpI-like" evidence="1">
    <location>
        <begin position="60"/>
        <end position="310"/>
    </location>
</feature>
<sequence length="318" mass="35790">MTYTQDHELQLALGDAAARQLANATKTVPQLLTISPRWFVRLLHWLPVEAGIYRLNKVRDASRVEVACSERDERELPETFVDYEENPLEYFLSAVNTVLDVHTRVSDLYSSPHDQIHEQLRLTIETLKERQENELINNHEYGLLNNIVDSQKVQPRNGAPTPDDLDELLVKVWKEPAFFLAHPKAVATRSLRETAAFGREATRRGVPPATVSLFGSQFITWRGVPLIPSDKLAVNEQGKTNILLLRVGESRQGVVGLYQPNLPGQQGVGLSVRFMGISRKAIASYLVSLYCSLAVLTDDAAAVLENVDVNQYHIYDYD</sequence>
<dbReference type="AlphaFoldDB" id="A0A402DAL3"/>
<dbReference type="RefSeq" id="WP_130756769.1">
    <property type="nucleotide sequence ID" value="NZ_BIFY01000014.1"/>
</dbReference>